<keyword evidence="1" id="KW-0732">Signal</keyword>
<protein>
    <submittedName>
        <fullName evidence="2">Uncharacterized protein</fullName>
    </submittedName>
</protein>
<evidence type="ECO:0000313" key="3">
    <source>
        <dbReference type="Proteomes" id="UP000485058"/>
    </source>
</evidence>
<name>A0A699Z9V8_HAELA</name>
<reference evidence="2 3" key="1">
    <citation type="submission" date="2020-02" db="EMBL/GenBank/DDBJ databases">
        <title>Draft genome sequence of Haematococcus lacustris strain NIES-144.</title>
        <authorList>
            <person name="Morimoto D."/>
            <person name="Nakagawa S."/>
            <person name="Yoshida T."/>
            <person name="Sawayama S."/>
        </authorList>
    </citation>
    <scope>NUCLEOTIDE SEQUENCE [LARGE SCALE GENOMIC DNA]</scope>
    <source>
        <strain evidence="2 3">NIES-144</strain>
    </source>
</reference>
<dbReference type="AlphaFoldDB" id="A0A699Z9V8"/>
<organism evidence="2 3">
    <name type="scientific">Haematococcus lacustris</name>
    <name type="common">Green alga</name>
    <name type="synonym">Haematococcus pluvialis</name>
    <dbReference type="NCBI Taxonomy" id="44745"/>
    <lineage>
        <taxon>Eukaryota</taxon>
        <taxon>Viridiplantae</taxon>
        <taxon>Chlorophyta</taxon>
        <taxon>core chlorophytes</taxon>
        <taxon>Chlorophyceae</taxon>
        <taxon>CS clade</taxon>
        <taxon>Chlamydomonadales</taxon>
        <taxon>Haematococcaceae</taxon>
        <taxon>Haematococcus</taxon>
    </lineage>
</organism>
<feature type="signal peptide" evidence="1">
    <location>
        <begin position="1"/>
        <end position="16"/>
    </location>
</feature>
<dbReference type="EMBL" id="BLLF01000934">
    <property type="protein sequence ID" value="GFH16019.1"/>
    <property type="molecule type" value="Genomic_DNA"/>
</dbReference>
<sequence length="125" mass="12955">MAGLATLRSLACCLLACTPEGPLGPHSLLGSQLLPSLAAGAPGEYEALSASGRSLMHRLADGVVLVVSPCPANRQLAMQLDVEELELVAKEAAVCSAPRGMVLPTTCIKVSCNKQSNFQLQELIA</sequence>
<dbReference type="Proteomes" id="UP000485058">
    <property type="component" value="Unassembled WGS sequence"/>
</dbReference>
<comment type="caution">
    <text evidence="2">The sequence shown here is derived from an EMBL/GenBank/DDBJ whole genome shotgun (WGS) entry which is preliminary data.</text>
</comment>
<proteinExistence type="predicted"/>
<feature type="chain" id="PRO_5025515031" evidence="1">
    <location>
        <begin position="17"/>
        <end position="125"/>
    </location>
</feature>
<keyword evidence="3" id="KW-1185">Reference proteome</keyword>
<accession>A0A699Z9V8</accession>
<evidence type="ECO:0000313" key="2">
    <source>
        <dbReference type="EMBL" id="GFH16019.1"/>
    </source>
</evidence>
<evidence type="ECO:0000256" key="1">
    <source>
        <dbReference type="SAM" id="SignalP"/>
    </source>
</evidence>
<gene>
    <name evidence="2" type="ORF">HaLaN_12363</name>
</gene>